<dbReference type="PANTHER" id="PTHR47718:SF3">
    <property type="entry name" value="PROTEIN FAR1-RELATED SEQUENCE 5-LIKE"/>
    <property type="match status" value="1"/>
</dbReference>
<protein>
    <recommendedName>
        <fullName evidence="3">FAR1 domain-containing protein</fullName>
    </recommendedName>
</protein>
<organism evidence="1 2">
    <name type="scientific">Rhizophagus irregularis</name>
    <dbReference type="NCBI Taxonomy" id="588596"/>
    <lineage>
        <taxon>Eukaryota</taxon>
        <taxon>Fungi</taxon>
        <taxon>Fungi incertae sedis</taxon>
        <taxon>Mucoromycota</taxon>
        <taxon>Glomeromycotina</taxon>
        <taxon>Glomeromycetes</taxon>
        <taxon>Glomerales</taxon>
        <taxon>Glomeraceae</taxon>
        <taxon>Rhizophagus</taxon>
    </lineage>
</organism>
<dbReference type="AlphaFoldDB" id="A0A2I1G9K2"/>
<dbReference type="VEuPathDB" id="FungiDB:RhiirA1_470051"/>
<dbReference type="PANTHER" id="PTHR47718">
    <property type="entry name" value="OS01G0519700 PROTEIN"/>
    <property type="match status" value="1"/>
</dbReference>
<sequence length="239" mass="27990">MFYEIAPFTEPTNHDDNSEEYVVKSVLGTEFKDYVSGFPLINTLIEIENGTRFHSMEIAVHFIEQYALQNNFAVFKHKSKKFLNSTCRKRVFKCDLGGRYTEKLLRSTLSKEKSKGTKKQGCMWQMNVNKQINSPIVTVTLFNNEYNYEILTDTIKFSTSYKNFTEEIMEQIEFYVMYDQYNARTIRNLLQLKYPNCVFLTQDLENAIQKIKQEKGLNNLRDAASLLMRLLELQADDPA</sequence>
<keyword evidence="2" id="KW-1185">Reference proteome</keyword>
<name>A0A2I1G9K2_9GLOM</name>
<gene>
    <name evidence="1" type="ORF">RhiirA4_457254</name>
</gene>
<dbReference type="VEuPathDB" id="FungiDB:FUN_019359"/>
<proteinExistence type="predicted"/>
<reference evidence="1 2" key="1">
    <citation type="submission" date="2015-10" db="EMBL/GenBank/DDBJ databases">
        <title>Genome analyses suggest a sexual origin of heterokaryosis in a supposedly ancient asexual fungus.</title>
        <authorList>
            <person name="Ropars J."/>
            <person name="Sedzielewska K."/>
            <person name="Noel J."/>
            <person name="Charron P."/>
            <person name="Farinelli L."/>
            <person name="Marton T."/>
            <person name="Kruger M."/>
            <person name="Pelin A."/>
            <person name="Brachmann A."/>
            <person name="Corradi N."/>
        </authorList>
    </citation>
    <scope>NUCLEOTIDE SEQUENCE [LARGE SCALE GENOMIC DNA]</scope>
    <source>
        <strain evidence="1 2">A4</strain>
    </source>
</reference>
<dbReference type="VEuPathDB" id="FungiDB:RhiirFUN_012274"/>
<evidence type="ECO:0000313" key="2">
    <source>
        <dbReference type="Proteomes" id="UP000234323"/>
    </source>
</evidence>
<accession>A0A2I1G9K2</accession>
<dbReference type="Proteomes" id="UP000234323">
    <property type="component" value="Unassembled WGS sequence"/>
</dbReference>
<dbReference type="OrthoDB" id="2363731at2759"/>
<evidence type="ECO:0000313" key="1">
    <source>
        <dbReference type="EMBL" id="PKY43292.1"/>
    </source>
</evidence>
<dbReference type="EMBL" id="LLXI01000246">
    <property type="protein sequence ID" value="PKY43292.1"/>
    <property type="molecule type" value="Genomic_DNA"/>
</dbReference>
<comment type="caution">
    <text evidence="1">The sequence shown here is derived from an EMBL/GenBank/DDBJ whole genome shotgun (WGS) entry which is preliminary data.</text>
</comment>
<evidence type="ECO:0008006" key="3">
    <source>
        <dbReference type="Google" id="ProtNLM"/>
    </source>
</evidence>